<dbReference type="AlphaFoldDB" id="A0A8C5H7S4"/>
<evidence type="ECO:0000256" key="2">
    <source>
        <dbReference type="ARBA" id="ARBA00006003"/>
    </source>
</evidence>
<keyword evidence="9 11" id="KW-0472">Membrane</keyword>
<dbReference type="GO" id="GO:0006491">
    <property type="term" value="P:N-glycan processing"/>
    <property type="evidence" value="ECO:0007669"/>
    <property type="project" value="TreeGrafter"/>
</dbReference>
<reference evidence="12" key="1">
    <citation type="submission" date="2020-06" db="EMBL/GenBank/DDBJ databases">
        <authorList>
            <consortium name="Wellcome Sanger Institute Data Sharing"/>
        </authorList>
    </citation>
    <scope>NUCLEOTIDE SEQUENCE [LARGE SCALE GENOMIC DNA]</scope>
</reference>
<evidence type="ECO:0000256" key="7">
    <source>
        <dbReference type="ARBA" id="ARBA00022989"/>
    </source>
</evidence>
<dbReference type="GO" id="GO:0009311">
    <property type="term" value="P:oligosaccharide metabolic process"/>
    <property type="evidence" value="ECO:0007669"/>
    <property type="project" value="TreeGrafter"/>
</dbReference>
<keyword evidence="13" id="KW-1185">Reference proteome</keyword>
<evidence type="ECO:0000256" key="6">
    <source>
        <dbReference type="ARBA" id="ARBA00022968"/>
    </source>
</evidence>
<evidence type="ECO:0000256" key="5">
    <source>
        <dbReference type="ARBA" id="ARBA00022692"/>
    </source>
</evidence>
<proteinExistence type="inferred from homology"/>
<sequence length="381" mass="43798">MNIRNLKRGFAGFTLTFTLGLFLFTIIYDGFNSKSTEFKRWVPLLKQANVTLNHCDDSMTTMRKQEVPEIIPEDVVFCKGCKEIIAKVSTYLAEPWKKQNNKLISELRKKGRGAELAIVTKGNTPLTSKIVDPEKKEMTVSPSLFSTFPKEPPFTNQKFDSCSIVGNGGILNNSFCGKQIDSAQFVFRCNIPPLTNGFEMHVGNRTDFVTANPSILVQKFHSLQKDTHRFVKHMEYYGNSWVLLPSFNHISQVEVCLRAIDILNYTRSPLRPIFLNPVYVKNLQGIWRAHHLKERRLSTGFIIVNLALELCNSVDLYGFWPFGIHPHNFKPLKNHYYDERKANKRYHAMSSEFENLLKLHKKGVLRIHLGDCQPQQSKPEC</sequence>
<evidence type="ECO:0000313" key="12">
    <source>
        <dbReference type="Ensembl" id="ENSGWIP00000040163.1"/>
    </source>
</evidence>
<keyword evidence="7 11" id="KW-1133">Transmembrane helix</keyword>
<comment type="similarity">
    <text evidence="2">Belongs to the glycosyltransferase 29 family.</text>
</comment>
<comment type="subcellular location">
    <subcellularLocation>
        <location evidence="1">Golgi apparatus membrane</location>
        <topology evidence="1">Single-pass type II membrane protein</topology>
    </subcellularLocation>
</comment>
<dbReference type="PANTHER" id="PTHR11987">
    <property type="entry name" value="ALPHA-2,8-SIALYLTRANSFERASE"/>
    <property type="match status" value="1"/>
</dbReference>
<feature type="transmembrane region" description="Helical" evidence="11">
    <location>
        <begin position="12"/>
        <end position="31"/>
    </location>
</feature>
<dbReference type="RefSeq" id="XP_028311053.1">
    <property type="nucleotide sequence ID" value="XM_028455252.1"/>
</dbReference>
<dbReference type="Pfam" id="PF00777">
    <property type="entry name" value="Glyco_transf_29"/>
    <property type="match status" value="1"/>
</dbReference>
<dbReference type="Ensembl" id="ENSGWIT00000043647.1">
    <property type="protein sequence ID" value="ENSGWIP00000040163.1"/>
    <property type="gene ID" value="ENSGWIG00000020326.1"/>
</dbReference>
<keyword evidence="5 11" id="KW-0812">Transmembrane</keyword>
<keyword evidence="3" id="KW-0328">Glycosyltransferase</keyword>
<keyword evidence="6" id="KW-0735">Signal-anchor</keyword>
<gene>
    <name evidence="12" type="primary">LOC114468388</name>
</gene>
<evidence type="ECO:0000256" key="1">
    <source>
        <dbReference type="ARBA" id="ARBA00004323"/>
    </source>
</evidence>
<keyword evidence="10" id="KW-0325">Glycoprotein</keyword>
<dbReference type="GO" id="GO:0003828">
    <property type="term" value="F:alpha-N-acetylneuraminate alpha-2,8-sialyltransferase activity"/>
    <property type="evidence" value="ECO:0007669"/>
    <property type="project" value="TreeGrafter"/>
</dbReference>
<protein>
    <submittedName>
        <fullName evidence="12">Alpha-2,8-sialyltransferase 8E-like</fullName>
    </submittedName>
</protein>
<evidence type="ECO:0000256" key="10">
    <source>
        <dbReference type="ARBA" id="ARBA00023180"/>
    </source>
</evidence>
<organism evidence="12 13">
    <name type="scientific">Gouania willdenowi</name>
    <name type="common">Blunt-snouted clingfish</name>
    <name type="synonym">Lepadogaster willdenowi</name>
    <dbReference type="NCBI Taxonomy" id="441366"/>
    <lineage>
        <taxon>Eukaryota</taxon>
        <taxon>Metazoa</taxon>
        <taxon>Chordata</taxon>
        <taxon>Craniata</taxon>
        <taxon>Vertebrata</taxon>
        <taxon>Euteleostomi</taxon>
        <taxon>Actinopterygii</taxon>
        <taxon>Neopterygii</taxon>
        <taxon>Teleostei</taxon>
        <taxon>Neoteleostei</taxon>
        <taxon>Acanthomorphata</taxon>
        <taxon>Ovalentaria</taxon>
        <taxon>Blenniimorphae</taxon>
        <taxon>Blenniiformes</taxon>
        <taxon>Gobiesocoidei</taxon>
        <taxon>Gobiesocidae</taxon>
        <taxon>Gobiesocinae</taxon>
        <taxon>Gouania</taxon>
    </lineage>
</organism>
<keyword evidence="8" id="KW-0333">Golgi apparatus</keyword>
<dbReference type="PANTHER" id="PTHR11987:SF50">
    <property type="entry name" value="ALPHA-2,8-SIALYLTRANSFERASE 8F"/>
    <property type="match status" value="1"/>
</dbReference>
<accession>A0A8C5H7S4</accession>
<evidence type="ECO:0000256" key="4">
    <source>
        <dbReference type="ARBA" id="ARBA00022679"/>
    </source>
</evidence>
<evidence type="ECO:0000256" key="3">
    <source>
        <dbReference type="ARBA" id="ARBA00022676"/>
    </source>
</evidence>
<dbReference type="InterPro" id="IPR001675">
    <property type="entry name" value="Glyco_trans_29"/>
</dbReference>
<dbReference type="Gene3D" id="3.90.1480.20">
    <property type="entry name" value="Glycosyl transferase family 29"/>
    <property type="match status" value="1"/>
</dbReference>
<evidence type="ECO:0000256" key="8">
    <source>
        <dbReference type="ARBA" id="ARBA00023034"/>
    </source>
</evidence>
<keyword evidence="4" id="KW-0808">Transferase</keyword>
<evidence type="ECO:0000256" key="11">
    <source>
        <dbReference type="SAM" id="Phobius"/>
    </source>
</evidence>
<evidence type="ECO:0000256" key="9">
    <source>
        <dbReference type="ARBA" id="ARBA00023136"/>
    </source>
</evidence>
<evidence type="ECO:0000313" key="13">
    <source>
        <dbReference type="Proteomes" id="UP000694680"/>
    </source>
</evidence>
<dbReference type="GO" id="GO:0000139">
    <property type="term" value="C:Golgi membrane"/>
    <property type="evidence" value="ECO:0007669"/>
    <property type="project" value="UniProtKB-SubCell"/>
</dbReference>
<reference evidence="12" key="3">
    <citation type="submission" date="2025-09" db="UniProtKB">
        <authorList>
            <consortium name="Ensembl"/>
        </authorList>
    </citation>
    <scope>IDENTIFICATION</scope>
</reference>
<dbReference type="GeneID" id="114468388"/>
<dbReference type="OrthoDB" id="10264956at2759"/>
<dbReference type="InterPro" id="IPR038578">
    <property type="entry name" value="GT29-like_sf"/>
</dbReference>
<name>A0A8C5H7S4_GOUWI</name>
<dbReference type="InterPro" id="IPR050943">
    <property type="entry name" value="Glycosyltr_29_Sialyltrsf"/>
</dbReference>
<reference evidence="12" key="2">
    <citation type="submission" date="2025-08" db="UniProtKB">
        <authorList>
            <consortium name="Ensembl"/>
        </authorList>
    </citation>
    <scope>IDENTIFICATION</scope>
</reference>
<dbReference type="Proteomes" id="UP000694680">
    <property type="component" value="Chromosome 8"/>
</dbReference>